<feature type="region of interest" description="Disordered" evidence="1">
    <location>
        <begin position="91"/>
        <end position="115"/>
    </location>
</feature>
<gene>
    <name evidence="3" type="ORF">CBR_g37887</name>
</gene>
<sequence length="495" mass="56736">MDDYPMYALLVGLSLWGTLWRLLFPLGFWHTFTCRVDTRGGASTKPYTKEEEEKMAAILQERKEKEAKKKALKEEQAAKLKKIEDEMAREKERIQREEEEKLKEVEEEEEDETPLEEEVAMYISKDDQEVAMRAWEAEKDVVKQQAMEDEKRMEWRLAVIREKKRRVDAAAEAAEELEEVKKIEDQLAAQTKLPAQMRVIARNVARLARIQAEQYDFSRSRHIVVRSIKLGFWNFARELVGAIGTEVGHRIDKTERFCAGAIEGVKAAAPKEEEARPPRWEPFKVKFPHSYSRKREENFDNWEANVKTYVHLQQVSPDQQVLIAIHALRDSQGPYVKASDKLQTIHARKWKSARALKGTMDELVAVPDHGVTEAQLLNLFYRAMPEAFRGQFFAKSEDPATTHDSLSREVVAFEAKSVSLSTFWHKDLDKGKQWKGRTISGQVKTKDSLVLTLDEGSVDEIPYEQIEWGLEEEDSGVGQGRTYAAVAAGGRPQGG</sequence>
<feature type="compositionally biased region" description="Acidic residues" evidence="1">
    <location>
        <begin position="105"/>
        <end position="115"/>
    </location>
</feature>
<accession>A0A388LP71</accession>
<feature type="transmembrane region" description="Helical" evidence="2">
    <location>
        <begin position="7"/>
        <end position="29"/>
    </location>
</feature>
<keyword evidence="2" id="KW-0472">Membrane</keyword>
<keyword evidence="4" id="KW-1185">Reference proteome</keyword>
<evidence type="ECO:0000313" key="3">
    <source>
        <dbReference type="EMBL" id="GBG84013.1"/>
    </source>
</evidence>
<dbReference type="AlphaFoldDB" id="A0A388LP71"/>
<evidence type="ECO:0000256" key="1">
    <source>
        <dbReference type="SAM" id="MobiDB-lite"/>
    </source>
</evidence>
<name>A0A388LP71_CHABU</name>
<proteinExistence type="predicted"/>
<keyword evidence="2" id="KW-0812">Transmembrane</keyword>
<protein>
    <submittedName>
        <fullName evidence="3">Uncharacterized protein</fullName>
    </submittedName>
</protein>
<dbReference type="Gramene" id="GBG84013">
    <property type="protein sequence ID" value="GBG84013"/>
    <property type="gene ID" value="CBR_g37887"/>
</dbReference>
<keyword evidence="2" id="KW-1133">Transmembrane helix</keyword>
<evidence type="ECO:0000313" key="4">
    <source>
        <dbReference type="Proteomes" id="UP000265515"/>
    </source>
</evidence>
<feature type="compositionally biased region" description="Basic and acidic residues" evidence="1">
    <location>
        <begin position="91"/>
        <end position="104"/>
    </location>
</feature>
<evidence type="ECO:0000256" key="2">
    <source>
        <dbReference type="SAM" id="Phobius"/>
    </source>
</evidence>
<comment type="caution">
    <text evidence="3">The sequence shown here is derived from an EMBL/GenBank/DDBJ whole genome shotgun (WGS) entry which is preliminary data.</text>
</comment>
<organism evidence="3 4">
    <name type="scientific">Chara braunii</name>
    <name type="common">Braun's stonewort</name>
    <dbReference type="NCBI Taxonomy" id="69332"/>
    <lineage>
        <taxon>Eukaryota</taxon>
        <taxon>Viridiplantae</taxon>
        <taxon>Streptophyta</taxon>
        <taxon>Charophyceae</taxon>
        <taxon>Charales</taxon>
        <taxon>Characeae</taxon>
        <taxon>Chara</taxon>
    </lineage>
</organism>
<reference evidence="3 4" key="1">
    <citation type="journal article" date="2018" name="Cell">
        <title>The Chara Genome: Secondary Complexity and Implications for Plant Terrestrialization.</title>
        <authorList>
            <person name="Nishiyama T."/>
            <person name="Sakayama H."/>
            <person name="Vries J.D."/>
            <person name="Buschmann H."/>
            <person name="Saint-Marcoux D."/>
            <person name="Ullrich K.K."/>
            <person name="Haas F.B."/>
            <person name="Vanderstraeten L."/>
            <person name="Becker D."/>
            <person name="Lang D."/>
            <person name="Vosolsobe S."/>
            <person name="Rombauts S."/>
            <person name="Wilhelmsson P.K.I."/>
            <person name="Janitza P."/>
            <person name="Kern R."/>
            <person name="Heyl A."/>
            <person name="Rumpler F."/>
            <person name="Villalobos L.I.A.C."/>
            <person name="Clay J.M."/>
            <person name="Skokan R."/>
            <person name="Toyoda A."/>
            <person name="Suzuki Y."/>
            <person name="Kagoshima H."/>
            <person name="Schijlen E."/>
            <person name="Tajeshwar N."/>
            <person name="Catarino B."/>
            <person name="Hetherington A.J."/>
            <person name="Saltykova A."/>
            <person name="Bonnot C."/>
            <person name="Breuninger H."/>
            <person name="Symeonidi A."/>
            <person name="Radhakrishnan G.V."/>
            <person name="Van Nieuwerburgh F."/>
            <person name="Deforce D."/>
            <person name="Chang C."/>
            <person name="Karol K.G."/>
            <person name="Hedrich R."/>
            <person name="Ulvskov P."/>
            <person name="Glockner G."/>
            <person name="Delwiche C.F."/>
            <person name="Petrasek J."/>
            <person name="Van de Peer Y."/>
            <person name="Friml J."/>
            <person name="Beilby M."/>
            <person name="Dolan L."/>
            <person name="Kohara Y."/>
            <person name="Sugano S."/>
            <person name="Fujiyama A."/>
            <person name="Delaux P.-M."/>
            <person name="Quint M."/>
            <person name="TheiBen G."/>
            <person name="Hagemann M."/>
            <person name="Harholt J."/>
            <person name="Dunand C."/>
            <person name="Zachgo S."/>
            <person name="Langdale J."/>
            <person name="Maumus F."/>
            <person name="Straeten D.V.D."/>
            <person name="Gould S.B."/>
            <person name="Rensing S.A."/>
        </authorList>
    </citation>
    <scope>NUCLEOTIDE SEQUENCE [LARGE SCALE GENOMIC DNA]</scope>
    <source>
        <strain evidence="3 4">S276</strain>
    </source>
</reference>
<dbReference type="Proteomes" id="UP000265515">
    <property type="component" value="Unassembled WGS sequence"/>
</dbReference>
<dbReference type="EMBL" id="BFEA01000460">
    <property type="protein sequence ID" value="GBG84013.1"/>
    <property type="molecule type" value="Genomic_DNA"/>
</dbReference>